<dbReference type="PRINTS" id="PR00773">
    <property type="entry name" value="GRPEPROTEIN"/>
</dbReference>
<dbReference type="GO" id="GO:0042803">
    <property type="term" value="F:protein homodimerization activity"/>
    <property type="evidence" value="ECO:0007669"/>
    <property type="project" value="InterPro"/>
</dbReference>
<dbReference type="SUPFAM" id="SSF58014">
    <property type="entry name" value="Coiled-coil domain of nucleotide exchange factor GrpE"/>
    <property type="match status" value="1"/>
</dbReference>
<keyword evidence="6" id="KW-1185">Reference proteome</keyword>
<proteinExistence type="inferred from homology"/>
<dbReference type="GO" id="GO:0001405">
    <property type="term" value="C:PAM complex, Tim23 associated import motor"/>
    <property type="evidence" value="ECO:0007669"/>
    <property type="project" value="TreeGrafter"/>
</dbReference>
<feature type="region of interest" description="Disordered" evidence="4">
    <location>
        <begin position="60"/>
        <end position="102"/>
    </location>
</feature>
<reference evidence="5 6" key="2">
    <citation type="journal article" date="2007" name="BMC Biol.">
        <title>A 100%-complete sequence reveals unusually simple genomic features in the hot-spring red alga Cyanidioschyzon merolae.</title>
        <authorList>
            <person name="Nozaki H."/>
            <person name="Takano H."/>
            <person name="Misumi O."/>
            <person name="Terasawa K."/>
            <person name="Matsuzaki M."/>
            <person name="Maruyama S."/>
            <person name="Nishida K."/>
            <person name="Yagisawa F."/>
            <person name="Yoshida Y."/>
            <person name="Fujiwara T."/>
            <person name="Takio S."/>
            <person name="Tamura K."/>
            <person name="Chung S.J."/>
            <person name="Nakamura S."/>
            <person name="Kuroiwa H."/>
            <person name="Tanaka K."/>
            <person name="Sato N."/>
            <person name="Kuroiwa T."/>
        </authorList>
    </citation>
    <scope>NUCLEOTIDE SEQUENCE [LARGE SCALE GENOMIC DNA]</scope>
    <source>
        <strain evidence="5 6">10D</strain>
    </source>
</reference>
<dbReference type="GO" id="GO:0051087">
    <property type="term" value="F:protein-folding chaperone binding"/>
    <property type="evidence" value="ECO:0007669"/>
    <property type="project" value="InterPro"/>
</dbReference>
<reference evidence="5 6" key="1">
    <citation type="journal article" date="2004" name="Nature">
        <title>Genome sequence of the ultrasmall unicellular red alga Cyanidioschyzon merolae 10D.</title>
        <authorList>
            <person name="Matsuzaki M."/>
            <person name="Misumi O."/>
            <person name="Shin-i T."/>
            <person name="Maruyama S."/>
            <person name="Takahara M."/>
            <person name="Miyagishima S."/>
            <person name="Mori T."/>
            <person name="Nishida K."/>
            <person name="Yagisawa F."/>
            <person name="Nishida K."/>
            <person name="Yoshida Y."/>
            <person name="Nishimura Y."/>
            <person name="Nakao S."/>
            <person name="Kobayashi T."/>
            <person name="Momoyama Y."/>
            <person name="Higashiyama T."/>
            <person name="Minoda A."/>
            <person name="Sano M."/>
            <person name="Nomoto H."/>
            <person name="Oishi K."/>
            <person name="Hayashi H."/>
            <person name="Ohta F."/>
            <person name="Nishizaka S."/>
            <person name="Haga S."/>
            <person name="Miura S."/>
            <person name="Morishita T."/>
            <person name="Kabeya Y."/>
            <person name="Terasawa K."/>
            <person name="Suzuki Y."/>
            <person name="Ishii Y."/>
            <person name="Asakawa S."/>
            <person name="Takano H."/>
            <person name="Ohta N."/>
            <person name="Kuroiwa H."/>
            <person name="Tanaka K."/>
            <person name="Shimizu N."/>
            <person name="Sugano S."/>
            <person name="Sato N."/>
            <person name="Nozaki H."/>
            <person name="Ogasawara N."/>
            <person name="Kohara Y."/>
            <person name="Kuroiwa T."/>
        </authorList>
    </citation>
    <scope>NUCLEOTIDE SEQUENCE [LARGE SCALE GENOMIC DNA]</scope>
    <source>
        <strain evidence="5 6">10D</strain>
    </source>
</reference>
<dbReference type="InterPro" id="IPR000740">
    <property type="entry name" value="GrpE"/>
</dbReference>
<dbReference type="RefSeq" id="XP_005536741.1">
    <property type="nucleotide sequence ID" value="XM_005536684.1"/>
</dbReference>
<dbReference type="InterPro" id="IPR013805">
    <property type="entry name" value="GrpE_CC"/>
</dbReference>
<evidence type="ECO:0000313" key="6">
    <source>
        <dbReference type="Proteomes" id="UP000007014"/>
    </source>
</evidence>
<dbReference type="Gramene" id="CML088CT">
    <property type="protein sequence ID" value="CML088CT"/>
    <property type="gene ID" value="CML088C"/>
</dbReference>
<evidence type="ECO:0000256" key="2">
    <source>
        <dbReference type="ARBA" id="ARBA00023186"/>
    </source>
</evidence>
<protein>
    <submittedName>
        <fullName evidence="5">Similar to chaperone grpE</fullName>
    </submittedName>
</protein>
<dbReference type="STRING" id="280699.M1V5I0"/>
<dbReference type="HAMAP" id="MF_01151">
    <property type="entry name" value="GrpE"/>
    <property type="match status" value="1"/>
</dbReference>
<dbReference type="Pfam" id="PF01025">
    <property type="entry name" value="GrpE"/>
    <property type="match status" value="1"/>
</dbReference>
<evidence type="ECO:0000256" key="1">
    <source>
        <dbReference type="ARBA" id="ARBA00009054"/>
    </source>
</evidence>
<feature type="compositionally biased region" description="Polar residues" evidence="4">
    <location>
        <begin position="89"/>
        <end position="100"/>
    </location>
</feature>
<dbReference type="AlphaFoldDB" id="M1V5I0"/>
<sequence>MLGQRSRFAVALIGRLGSVRTRRGSALGFEHRSGTVHWRRICSDSRKSTADQVFGYDETAKGGSAAGTNGADTGSQGPATAKPTPGASGDQNTQQSTGTPDAQERVQRLEGLLQEKEQEIATLRDRAIRLLAEMENVRMIARRDVEAARKYSISSFAKELLDVADNLNRALAAVPRQQLEVSSSSNSTGAGGAVSAAESAKLASLLTALYEGVSATERELQRTLQKFGIERYGEIGEPFNPEVHQAVFEAPAPVADSATSEQSGAAKPSPSLPDGAILHVLKAGYRIHDRVLRPAEVGVVKNVSPST</sequence>
<gene>
    <name evidence="5" type="ORF">CYME_CML088C</name>
</gene>
<dbReference type="GO" id="GO:0030150">
    <property type="term" value="P:protein import into mitochondrial matrix"/>
    <property type="evidence" value="ECO:0007669"/>
    <property type="project" value="TreeGrafter"/>
</dbReference>
<dbReference type="eggNOG" id="KOG3003">
    <property type="taxonomic scope" value="Eukaryota"/>
</dbReference>
<dbReference type="GeneID" id="16994794"/>
<dbReference type="Gene3D" id="3.90.20.20">
    <property type="match status" value="1"/>
</dbReference>
<dbReference type="Proteomes" id="UP000007014">
    <property type="component" value="Chromosome 12"/>
</dbReference>
<dbReference type="OrthoDB" id="201635at2759"/>
<dbReference type="EMBL" id="AP006494">
    <property type="protein sequence ID" value="BAM80705.1"/>
    <property type="molecule type" value="Genomic_DNA"/>
</dbReference>
<dbReference type="PANTHER" id="PTHR21237:SF23">
    <property type="entry name" value="GRPE PROTEIN HOMOLOG, MITOCHONDRIAL"/>
    <property type="match status" value="1"/>
</dbReference>
<feature type="compositionally biased region" description="Polar residues" evidence="4">
    <location>
        <begin position="66"/>
        <end position="78"/>
    </location>
</feature>
<dbReference type="SUPFAM" id="SSF51064">
    <property type="entry name" value="Head domain of nucleotide exchange factor GrpE"/>
    <property type="match status" value="1"/>
</dbReference>
<dbReference type="Gene3D" id="2.30.22.10">
    <property type="entry name" value="Head domain of nucleotide exchange factor GrpE"/>
    <property type="match status" value="1"/>
</dbReference>
<dbReference type="GO" id="GO:0006457">
    <property type="term" value="P:protein folding"/>
    <property type="evidence" value="ECO:0007669"/>
    <property type="project" value="InterPro"/>
</dbReference>
<keyword evidence="2" id="KW-0143">Chaperone</keyword>
<dbReference type="GO" id="GO:0000774">
    <property type="term" value="F:adenyl-nucleotide exchange factor activity"/>
    <property type="evidence" value="ECO:0007669"/>
    <property type="project" value="InterPro"/>
</dbReference>
<dbReference type="OMA" id="KNEKCNT"/>
<dbReference type="InterPro" id="IPR009012">
    <property type="entry name" value="GrpE_head"/>
</dbReference>
<dbReference type="CDD" id="cd00446">
    <property type="entry name" value="GrpE"/>
    <property type="match status" value="1"/>
</dbReference>
<evidence type="ECO:0000256" key="4">
    <source>
        <dbReference type="SAM" id="MobiDB-lite"/>
    </source>
</evidence>
<organism evidence="5 6">
    <name type="scientific">Cyanidioschyzon merolae (strain NIES-3377 / 10D)</name>
    <name type="common">Unicellular red alga</name>
    <dbReference type="NCBI Taxonomy" id="280699"/>
    <lineage>
        <taxon>Eukaryota</taxon>
        <taxon>Rhodophyta</taxon>
        <taxon>Bangiophyceae</taxon>
        <taxon>Cyanidiales</taxon>
        <taxon>Cyanidiaceae</taxon>
        <taxon>Cyanidioschyzon</taxon>
    </lineage>
</organism>
<evidence type="ECO:0000313" key="5">
    <source>
        <dbReference type="EMBL" id="BAM80705.1"/>
    </source>
</evidence>
<dbReference type="HOGENOM" id="CLU_907223_0_0_1"/>
<dbReference type="PANTHER" id="PTHR21237">
    <property type="entry name" value="GRPE PROTEIN"/>
    <property type="match status" value="1"/>
</dbReference>
<accession>M1V5I0</accession>
<dbReference type="GO" id="GO:0051082">
    <property type="term" value="F:unfolded protein binding"/>
    <property type="evidence" value="ECO:0007669"/>
    <property type="project" value="TreeGrafter"/>
</dbReference>
<name>M1V5I0_CYAM1</name>
<comment type="similarity">
    <text evidence="1 3">Belongs to the GrpE family.</text>
</comment>
<evidence type="ECO:0000256" key="3">
    <source>
        <dbReference type="RuleBase" id="RU004478"/>
    </source>
</evidence>
<dbReference type="KEGG" id="cme:CYME_CML088C"/>